<dbReference type="EMBL" id="JAHMHR010000003">
    <property type="protein sequence ID" value="KAK1699816.1"/>
    <property type="molecule type" value="Genomic_DNA"/>
</dbReference>
<dbReference type="InterPro" id="IPR027417">
    <property type="entry name" value="P-loop_NTPase"/>
</dbReference>
<protein>
    <recommendedName>
        <fullName evidence="3">Uridine kinase</fullName>
    </recommendedName>
</protein>
<dbReference type="GeneID" id="85450506"/>
<name>A0AAJ0AWX6_9PEZI</name>
<sequence length="405" mass="44548">MVIVKAGTMETTARAVLILLLDGCRPIPRNRTTYALHFDITLAHTSIRIESTAIPLPFLKARFLDRSYLLRIRIVSVGDQHQSQDSSSTYTSMDNLHCLLYDDWADLHAADASHRGPLFSSEESKEIESLLTVPVYPVYGERADFCATDASHPGTSCVSYGQTPVNSHVRRAQTPLRSEGASPPKPFVQANMCFGDPGDRIGTARGSERYYKEIGAYRNISPWQSSSLPFFYFALPFLEEYVTPSLPSHMHPSSSKNVATEGQASHIPTYIIGIGGSPSSGKSTLASHLSYVFKKFGPLSRVFIISQDAYLLPSAHCPQITLQSGKRVVHRDCLFSVDWEDMLKDVNNLTAGNNVSGPDRIRETEATGKGCNAGMSHMSTIDINDVVRQRKTTLSKAIKLGLGSF</sequence>
<evidence type="ECO:0008006" key="3">
    <source>
        <dbReference type="Google" id="ProtNLM"/>
    </source>
</evidence>
<evidence type="ECO:0000313" key="1">
    <source>
        <dbReference type="EMBL" id="KAK1699816.1"/>
    </source>
</evidence>
<dbReference type="SUPFAM" id="SSF52540">
    <property type="entry name" value="P-loop containing nucleoside triphosphate hydrolases"/>
    <property type="match status" value="1"/>
</dbReference>
<dbReference type="AlphaFoldDB" id="A0AAJ0AWX6"/>
<proteinExistence type="predicted"/>
<comment type="caution">
    <text evidence="1">The sequence shown here is derived from an EMBL/GenBank/DDBJ whole genome shotgun (WGS) entry which is preliminary data.</text>
</comment>
<reference evidence="1" key="1">
    <citation type="submission" date="2021-06" db="EMBL/GenBank/DDBJ databases">
        <title>Comparative genomics, transcriptomics and evolutionary studies reveal genomic signatures of adaptation to plant cell wall in hemibiotrophic fungi.</title>
        <authorList>
            <consortium name="DOE Joint Genome Institute"/>
            <person name="Baroncelli R."/>
            <person name="Diaz J.F."/>
            <person name="Benocci T."/>
            <person name="Peng M."/>
            <person name="Battaglia E."/>
            <person name="Haridas S."/>
            <person name="Andreopoulos W."/>
            <person name="Labutti K."/>
            <person name="Pangilinan J."/>
            <person name="Floch G.L."/>
            <person name="Makela M.R."/>
            <person name="Henrissat B."/>
            <person name="Grigoriev I.V."/>
            <person name="Crouch J.A."/>
            <person name="De Vries R.P."/>
            <person name="Sukno S.A."/>
            <person name="Thon M.R."/>
        </authorList>
    </citation>
    <scope>NUCLEOTIDE SEQUENCE</scope>
    <source>
        <strain evidence="1">CBS 193.32</strain>
    </source>
</reference>
<dbReference type="RefSeq" id="XP_060435573.1">
    <property type="nucleotide sequence ID" value="XM_060565980.1"/>
</dbReference>
<dbReference type="Proteomes" id="UP001224890">
    <property type="component" value="Unassembled WGS sequence"/>
</dbReference>
<dbReference type="Gene3D" id="3.40.50.300">
    <property type="entry name" value="P-loop containing nucleotide triphosphate hydrolases"/>
    <property type="match status" value="1"/>
</dbReference>
<organism evidence="1 2">
    <name type="scientific">Colletotrichum godetiae</name>
    <dbReference type="NCBI Taxonomy" id="1209918"/>
    <lineage>
        <taxon>Eukaryota</taxon>
        <taxon>Fungi</taxon>
        <taxon>Dikarya</taxon>
        <taxon>Ascomycota</taxon>
        <taxon>Pezizomycotina</taxon>
        <taxon>Sordariomycetes</taxon>
        <taxon>Hypocreomycetidae</taxon>
        <taxon>Glomerellales</taxon>
        <taxon>Glomerellaceae</taxon>
        <taxon>Colletotrichum</taxon>
        <taxon>Colletotrichum acutatum species complex</taxon>
    </lineage>
</organism>
<gene>
    <name evidence="1" type="ORF">BDP55DRAFT_208371</name>
</gene>
<accession>A0AAJ0AWX6</accession>
<evidence type="ECO:0000313" key="2">
    <source>
        <dbReference type="Proteomes" id="UP001224890"/>
    </source>
</evidence>
<keyword evidence="2" id="KW-1185">Reference proteome</keyword>